<evidence type="ECO:0000313" key="2">
    <source>
        <dbReference type="WBParaSite" id="PS1159_v2.g7554.t1"/>
    </source>
</evidence>
<name>A0AC35GQL7_9BILA</name>
<reference evidence="2" key="1">
    <citation type="submission" date="2022-11" db="UniProtKB">
        <authorList>
            <consortium name="WormBaseParasite"/>
        </authorList>
    </citation>
    <scope>IDENTIFICATION</scope>
</reference>
<protein>
    <submittedName>
        <fullName evidence="2">Uncharacterized protein</fullName>
    </submittedName>
</protein>
<dbReference type="WBParaSite" id="PS1159_v2.g7554.t1">
    <property type="protein sequence ID" value="PS1159_v2.g7554.t1"/>
    <property type="gene ID" value="PS1159_v2.g7554"/>
</dbReference>
<dbReference type="Proteomes" id="UP000887580">
    <property type="component" value="Unplaced"/>
</dbReference>
<accession>A0AC35GQL7</accession>
<evidence type="ECO:0000313" key="1">
    <source>
        <dbReference type="Proteomes" id="UP000887580"/>
    </source>
</evidence>
<organism evidence="1 2">
    <name type="scientific">Panagrolaimus sp. PS1159</name>
    <dbReference type="NCBI Taxonomy" id="55785"/>
    <lineage>
        <taxon>Eukaryota</taxon>
        <taxon>Metazoa</taxon>
        <taxon>Ecdysozoa</taxon>
        <taxon>Nematoda</taxon>
        <taxon>Chromadorea</taxon>
        <taxon>Rhabditida</taxon>
        <taxon>Tylenchina</taxon>
        <taxon>Panagrolaimomorpha</taxon>
        <taxon>Panagrolaimoidea</taxon>
        <taxon>Panagrolaimidae</taxon>
        <taxon>Panagrolaimus</taxon>
    </lineage>
</organism>
<proteinExistence type="predicted"/>
<sequence>MITENTQEQMTQTKEEPEGLNQFEPRQNRNADEELKKWKIKVSEKTAGVSFLPNESRCCKTKFDDLKPIMLREMKVLKIHNGRYLVCKCISKPLPILGLTTSSTNDETYLKTGVNILIQDLNGDVEKEQMTQTKEEPEGLNQFEPRQNRNADVVL</sequence>